<dbReference type="InterPro" id="IPR007493">
    <property type="entry name" value="DUF538"/>
</dbReference>
<comment type="caution">
    <text evidence="1">The sequence shown here is derived from an EMBL/GenBank/DDBJ whole genome shotgun (WGS) entry which is preliminary data.</text>
</comment>
<evidence type="ECO:0000313" key="1">
    <source>
        <dbReference type="EMBL" id="KAL3717318.1"/>
    </source>
</evidence>
<dbReference type="Gene3D" id="2.30.240.10">
    <property type="entry name" value="At5g01610-like"/>
    <property type="match status" value="1"/>
</dbReference>
<dbReference type="Proteomes" id="UP001634007">
    <property type="component" value="Unassembled WGS sequence"/>
</dbReference>
<sequence length="88" mass="9993">MALVTDEMNIKAEVYHSDEICRKKLNLLLAKIGLPNGLVTASQEIEEYGYNKGMGLVWLKHRKKVEQKVADNVVISYDTIMSAYVEPH</sequence>
<evidence type="ECO:0000313" key="2">
    <source>
        <dbReference type="Proteomes" id="UP001634007"/>
    </source>
</evidence>
<proteinExistence type="predicted"/>
<organism evidence="1 2">
    <name type="scientific">Eucalyptus globulus</name>
    <name type="common">Tasmanian blue gum</name>
    <dbReference type="NCBI Taxonomy" id="34317"/>
    <lineage>
        <taxon>Eukaryota</taxon>
        <taxon>Viridiplantae</taxon>
        <taxon>Streptophyta</taxon>
        <taxon>Embryophyta</taxon>
        <taxon>Tracheophyta</taxon>
        <taxon>Spermatophyta</taxon>
        <taxon>Magnoliopsida</taxon>
        <taxon>eudicotyledons</taxon>
        <taxon>Gunneridae</taxon>
        <taxon>Pentapetalae</taxon>
        <taxon>rosids</taxon>
        <taxon>malvids</taxon>
        <taxon>Myrtales</taxon>
        <taxon>Myrtaceae</taxon>
        <taxon>Myrtoideae</taxon>
        <taxon>Eucalypteae</taxon>
        <taxon>Eucalyptus</taxon>
    </lineage>
</organism>
<accession>A0ABD3IT06</accession>
<name>A0ABD3IT06_EUCGL</name>
<protein>
    <submittedName>
        <fullName evidence="1">Uncharacterized protein</fullName>
    </submittedName>
</protein>
<dbReference type="AlphaFoldDB" id="A0ABD3IT06"/>
<dbReference type="EMBL" id="JBJKBG010000011">
    <property type="protein sequence ID" value="KAL3717318.1"/>
    <property type="molecule type" value="Genomic_DNA"/>
</dbReference>
<keyword evidence="2" id="KW-1185">Reference proteome</keyword>
<reference evidence="1 2" key="1">
    <citation type="submission" date="2024-11" db="EMBL/GenBank/DDBJ databases">
        <title>Chromosome-level genome assembly of Eucalyptus globulus Labill. provides insights into its genome evolution.</title>
        <authorList>
            <person name="Li X."/>
        </authorList>
    </citation>
    <scope>NUCLEOTIDE SEQUENCE [LARGE SCALE GENOMIC DNA]</scope>
    <source>
        <strain evidence="1">CL2024</strain>
        <tissue evidence="1">Fresh tender leaves</tissue>
    </source>
</reference>
<dbReference type="InterPro" id="IPR036758">
    <property type="entry name" value="At5g01610-like"/>
</dbReference>
<dbReference type="Pfam" id="PF04398">
    <property type="entry name" value="DUF538"/>
    <property type="match status" value="1"/>
</dbReference>
<dbReference type="SUPFAM" id="SSF141562">
    <property type="entry name" value="At5g01610-like"/>
    <property type="match status" value="1"/>
</dbReference>
<gene>
    <name evidence="1" type="ORF">ACJRO7_008832</name>
</gene>